<dbReference type="Proteomes" id="UP000007952">
    <property type="component" value="Chromosome"/>
</dbReference>
<protein>
    <submittedName>
        <fullName evidence="1">Uncharacterized protein</fullName>
    </submittedName>
</protein>
<name>F6FHL8_MYCHI</name>
<accession>F6FHL8</accession>
<dbReference type="AlphaFoldDB" id="F6FHL8"/>
<dbReference type="KEGG" id="mhf:MHF_0485"/>
<dbReference type="BioCyc" id="MHAE859194:G1GR7-475-MONOMER"/>
<gene>
    <name evidence="1" type="ordered locus">MHF_0485</name>
</gene>
<evidence type="ECO:0000313" key="2">
    <source>
        <dbReference type="Proteomes" id="UP000007952"/>
    </source>
</evidence>
<dbReference type="HOGENOM" id="CLU_098620_3_0_14"/>
<sequence length="209" mass="23260">MSKVVPVLGTLGAGGALGGGIALSSKLLSNTQRESIKNRLEKDKYKILNTKASDHWTNIIESYKKTENVWKLEGKDISDVETLKSVCESKATSDYSEDLYKSFTKWCVVPRTAEDLLKGSFTLLASDDTHATDKEAWKHNVAAYEAAKKEDKYSLSDVSFKDKNGEDDKTKALKTGCKTRKGKFTYDVDLDSSIKEIKEWCLAKSQPNS</sequence>
<proteinExistence type="predicted"/>
<reference evidence="1 2" key="1">
    <citation type="journal article" date="2011" name="J. Bacteriol.">
        <title>Complete genome sequences of two hemotropic Mycoplasmas, Mycoplasma haemofelis strain Ohio2 and Mycoplasma suis strain Illinois.</title>
        <authorList>
            <person name="Messick J.B."/>
            <person name="Santos A.P."/>
            <person name="Guimaraes A.M."/>
        </authorList>
    </citation>
    <scope>NUCLEOTIDE SEQUENCE [LARGE SCALE GENOMIC DNA]</scope>
    <source>
        <strain evidence="1 2">Ohio2</strain>
    </source>
</reference>
<organism evidence="1 2">
    <name type="scientific">Mycoplasma haemofelis (strain Ohio2)</name>
    <dbReference type="NCBI Taxonomy" id="859194"/>
    <lineage>
        <taxon>Bacteria</taxon>
        <taxon>Bacillati</taxon>
        <taxon>Mycoplasmatota</taxon>
        <taxon>Mollicutes</taxon>
        <taxon>Mycoplasmataceae</taxon>
        <taxon>Mycoplasma</taxon>
    </lineage>
</organism>
<evidence type="ECO:0000313" key="1">
    <source>
        <dbReference type="EMBL" id="AEG72757.1"/>
    </source>
</evidence>
<dbReference type="STRING" id="859194.MHF_0485"/>
<dbReference type="EMBL" id="CP002808">
    <property type="protein sequence ID" value="AEG72757.1"/>
    <property type="molecule type" value="Genomic_DNA"/>
</dbReference>
<reference key="2">
    <citation type="submission" date="2011-05" db="EMBL/GenBank/DDBJ databases">
        <title>The Genome of Mycoplasma haemofelis Strain Ohio2, a pathogenic hemoplasma of the cat.</title>
        <authorList>
            <person name="Santos A.P."/>
            <person name="Guimaraes A.M.S."/>
            <person name="SanMiguel P.J."/>
            <person name="Martin S.W."/>
            <person name="Messick J.B."/>
        </authorList>
    </citation>
    <scope>NUCLEOTIDE SEQUENCE</scope>
    <source>
        <strain>Ohio2</strain>
    </source>
</reference>